<evidence type="ECO:0000313" key="2">
    <source>
        <dbReference type="EMBL" id="JAH28399.1"/>
    </source>
</evidence>
<feature type="chain" id="PRO_5002431931" evidence="1">
    <location>
        <begin position="26"/>
        <end position="57"/>
    </location>
</feature>
<dbReference type="AlphaFoldDB" id="A0A0E9RH39"/>
<accession>A0A0E9RH39</accession>
<sequence length="57" mass="6144">MPVQSADSLGTLLLGHTLILTATSGLKFSPWLSACTPFYQTPQSTSILLSECVFLKE</sequence>
<dbReference type="EMBL" id="GBXM01080178">
    <property type="protein sequence ID" value="JAH28399.1"/>
    <property type="molecule type" value="Transcribed_RNA"/>
</dbReference>
<feature type="signal peptide" evidence="1">
    <location>
        <begin position="1"/>
        <end position="25"/>
    </location>
</feature>
<reference evidence="2" key="1">
    <citation type="submission" date="2014-11" db="EMBL/GenBank/DDBJ databases">
        <authorList>
            <person name="Amaro Gonzalez C."/>
        </authorList>
    </citation>
    <scope>NUCLEOTIDE SEQUENCE</scope>
</reference>
<evidence type="ECO:0000256" key="1">
    <source>
        <dbReference type="SAM" id="SignalP"/>
    </source>
</evidence>
<reference evidence="2" key="2">
    <citation type="journal article" date="2015" name="Fish Shellfish Immunol.">
        <title>Early steps in the European eel (Anguilla anguilla)-Vibrio vulnificus interaction in the gills: Role of the RtxA13 toxin.</title>
        <authorList>
            <person name="Callol A."/>
            <person name="Pajuelo D."/>
            <person name="Ebbesson L."/>
            <person name="Teles M."/>
            <person name="MacKenzie S."/>
            <person name="Amaro C."/>
        </authorList>
    </citation>
    <scope>NUCLEOTIDE SEQUENCE</scope>
</reference>
<keyword evidence="1" id="KW-0732">Signal</keyword>
<protein>
    <submittedName>
        <fullName evidence="2">Uncharacterized protein</fullName>
    </submittedName>
</protein>
<proteinExistence type="predicted"/>
<organism evidence="2">
    <name type="scientific">Anguilla anguilla</name>
    <name type="common">European freshwater eel</name>
    <name type="synonym">Muraena anguilla</name>
    <dbReference type="NCBI Taxonomy" id="7936"/>
    <lineage>
        <taxon>Eukaryota</taxon>
        <taxon>Metazoa</taxon>
        <taxon>Chordata</taxon>
        <taxon>Craniata</taxon>
        <taxon>Vertebrata</taxon>
        <taxon>Euteleostomi</taxon>
        <taxon>Actinopterygii</taxon>
        <taxon>Neopterygii</taxon>
        <taxon>Teleostei</taxon>
        <taxon>Anguilliformes</taxon>
        <taxon>Anguillidae</taxon>
        <taxon>Anguilla</taxon>
    </lineage>
</organism>
<name>A0A0E9RH39_ANGAN</name>